<feature type="transmembrane region" description="Helical" evidence="1">
    <location>
        <begin position="106"/>
        <end position="128"/>
    </location>
</feature>
<sequence length="251" mass="26593">MLASPPDRPLLRCVRAEFAKLRGSLALVLCIIAPATVAVLMALIFNRHGGGDTPWRMYLLGNAATWAYFMLPMTVTALTVLAAQMEHGPRLWSHLLALPIPRRHIFFAKACAVMLLCAGMTALLALLAPLLGYVSDAVTPGRALTGPIAWSELLGVLSRIYASAWLLVSIQLWAALRWRSFVPPLALGIGGTFVAVAATGSELGPYFPWLIPTNALATDPASADIALAMGIVGGALCTAAMAIDLARRPLG</sequence>
<keyword evidence="1" id="KW-1133">Transmembrane helix</keyword>
<proteinExistence type="predicted"/>
<feature type="transmembrane region" description="Helical" evidence="1">
    <location>
        <begin position="148"/>
        <end position="168"/>
    </location>
</feature>
<feature type="transmembrane region" description="Helical" evidence="1">
    <location>
        <begin position="180"/>
        <end position="201"/>
    </location>
</feature>
<dbReference type="Pfam" id="PF12730">
    <property type="entry name" value="ABC2_membrane_4"/>
    <property type="match status" value="1"/>
</dbReference>
<feature type="transmembrane region" description="Helical" evidence="1">
    <location>
        <begin position="221"/>
        <end position="243"/>
    </location>
</feature>
<dbReference type="AlphaFoldDB" id="A0A918T1U5"/>
<accession>A0A918T1U5</accession>
<evidence type="ECO:0000313" key="3">
    <source>
        <dbReference type="Proteomes" id="UP000646426"/>
    </source>
</evidence>
<dbReference type="RefSeq" id="WP_189457126.1">
    <property type="nucleotide sequence ID" value="NZ_BMYD01000004.1"/>
</dbReference>
<evidence type="ECO:0000256" key="1">
    <source>
        <dbReference type="SAM" id="Phobius"/>
    </source>
</evidence>
<keyword evidence="3" id="KW-1185">Reference proteome</keyword>
<gene>
    <name evidence="2" type="ORF">GCM10007067_25290</name>
</gene>
<protein>
    <submittedName>
        <fullName evidence="2">ABC transporter</fullName>
    </submittedName>
</protein>
<comment type="caution">
    <text evidence="2">The sequence shown here is derived from an EMBL/GenBank/DDBJ whole genome shotgun (WGS) entry which is preliminary data.</text>
</comment>
<evidence type="ECO:0000313" key="2">
    <source>
        <dbReference type="EMBL" id="GHA86179.1"/>
    </source>
</evidence>
<keyword evidence="1" id="KW-0812">Transmembrane</keyword>
<feature type="transmembrane region" description="Helical" evidence="1">
    <location>
        <begin position="21"/>
        <end position="45"/>
    </location>
</feature>
<keyword evidence="1" id="KW-0472">Membrane</keyword>
<dbReference type="CDD" id="cd21809">
    <property type="entry name" value="ABC-2_lan_permease-like"/>
    <property type="match status" value="1"/>
</dbReference>
<reference evidence="2" key="2">
    <citation type="submission" date="2020-09" db="EMBL/GenBank/DDBJ databases">
        <authorList>
            <person name="Sun Q."/>
            <person name="Kim S."/>
        </authorList>
    </citation>
    <scope>NUCLEOTIDE SEQUENCE</scope>
    <source>
        <strain evidence="2">KCTC 23077</strain>
    </source>
</reference>
<name>A0A918T1U5_9GAMM</name>
<dbReference type="EMBL" id="BMYD01000004">
    <property type="protein sequence ID" value="GHA86179.1"/>
    <property type="molecule type" value="Genomic_DNA"/>
</dbReference>
<reference evidence="2" key="1">
    <citation type="journal article" date="2014" name="Int. J. Syst. Evol. Microbiol.">
        <title>Complete genome sequence of Corynebacterium casei LMG S-19264T (=DSM 44701T), isolated from a smear-ripened cheese.</title>
        <authorList>
            <consortium name="US DOE Joint Genome Institute (JGI-PGF)"/>
            <person name="Walter F."/>
            <person name="Albersmeier A."/>
            <person name="Kalinowski J."/>
            <person name="Ruckert C."/>
        </authorList>
    </citation>
    <scope>NUCLEOTIDE SEQUENCE</scope>
    <source>
        <strain evidence="2">KCTC 23077</strain>
    </source>
</reference>
<dbReference type="Proteomes" id="UP000646426">
    <property type="component" value="Unassembled WGS sequence"/>
</dbReference>
<feature type="transmembrane region" description="Helical" evidence="1">
    <location>
        <begin position="65"/>
        <end position="85"/>
    </location>
</feature>
<organism evidence="2 3">
    <name type="scientific">Cognatilysobacter bugurensis</name>
    <dbReference type="NCBI Taxonomy" id="543356"/>
    <lineage>
        <taxon>Bacteria</taxon>
        <taxon>Pseudomonadati</taxon>
        <taxon>Pseudomonadota</taxon>
        <taxon>Gammaproteobacteria</taxon>
        <taxon>Lysobacterales</taxon>
        <taxon>Lysobacteraceae</taxon>
        <taxon>Cognatilysobacter</taxon>
    </lineage>
</organism>